<accession>A0AAV8WVZ4</accession>
<dbReference type="InterPro" id="IPR051223">
    <property type="entry name" value="Polycystin"/>
</dbReference>
<feature type="domain" description="Polycystin cation channel PKD1/PKD2" evidence="7">
    <location>
        <begin position="3"/>
        <end position="197"/>
    </location>
</feature>
<comment type="subcellular location">
    <subcellularLocation>
        <location evidence="1">Membrane</location>
        <topology evidence="1">Multi-pass membrane protein</topology>
    </subcellularLocation>
</comment>
<keyword evidence="5 6" id="KW-0472">Membrane</keyword>
<dbReference type="GO" id="GO:0016020">
    <property type="term" value="C:membrane"/>
    <property type="evidence" value="ECO:0007669"/>
    <property type="project" value="UniProtKB-SubCell"/>
</dbReference>
<evidence type="ECO:0000256" key="4">
    <source>
        <dbReference type="ARBA" id="ARBA00022989"/>
    </source>
</evidence>
<dbReference type="EMBL" id="JANEYF010004553">
    <property type="protein sequence ID" value="KAJ8930760.1"/>
    <property type="molecule type" value="Genomic_DNA"/>
</dbReference>
<sequence>MKLIYRLFKKKKLVFKDAWNLVDIAIIFMSLACLFLYTKRSQLVKDFLQQIEGAKHNEFVNYFHLLYAEATLTILAAVLVFLATLRLWKLLRFLLLIKIAEKTLLLSAPPLFCLFLCQIVVILAHAFSGILLFGTQSDDFKNIPDTVITLVILSLNLHKHFHLEVVKSTLDHMYYSVFMILTLAIYTLYITVITICYSEARTFYSKHEEYNVVDYIKEQYRYYLELAKIKWLNIRMRGGDNDVSSHKHVYPKEDEHRYAKCLTLPSNRMSGMCFVGRCIVRNLIKGRRRGKAEITDIDENLIKKTIVNLFRRDSEEKDMFYMTNNEGSKINLVDDATLLKMEEVTKILLESDAEKRSKEGQKTLYKKLIAGHEQKINAMMDNLNVILNILSDINIDVDEDE</sequence>
<evidence type="ECO:0000313" key="8">
    <source>
        <dbReference type="EMBL" id="KAJ8930760.1"/>
    </source>
</evidence>
<name>A0AAV8WVZ4_9CUCU</name>
<evidence type="ECO:0000256" key="3">
    <source>
        <dbReference type="ARBA" id="ARBA00022692"/>
    </source>
</evidence>
<keyword evidence="4 6" id="KW-1133">Transmembrane helix</keyword>
<comment type="similarity">
    <text evidence="2">Belongs to the polycystin family.</text>
</comment>
<gene>
    <name evidence="8" type="ORF">NQ314_016394</name>
</gene>
<evidence type="ECO:0000256" key="1">
    <source>
        <dbReference type="ARBA" id="ARBA00004141"/>
    </source>
</evidence>
<feature type="transmembrane region" description="Helical" evidence="6">
    <location>
        <begin position="173"/>
        <end position="197"/>
    </location>
</feature>
<dbReference type="AlphaFoldDB" id="A0AAV8WVZ4"/>
<evidence type="ECO:0000256" key="6">
    <source>
        <dbReference type="SAM" id="Phobius"/>
    </source>
</evidence>
<reference evidence="8" key="1">
    <citation type="journal article" date="2023" name="Insect Mol. Biol.">
        <title>Genome sequencing provides insights into the evolution of gene families encoding plant cell wall-degrading enzymes in longhorned beetles.</title>
        <authorList>
            <person name="Shin N.R."/>
            <person name="Okamura Y."/>
            <person name="Kirsch R."/>
            <person name="Pauchet Y."/>
        </authorList>
    </citation>
    <scope>NUCLEOTIDE SEQUENCE</scope>
    <source>
        <strain evidence="8">RBIC_L_NR</strain>
    </source>
</reference>
<dbReference type="PANTHER" id="PTHR10877:SF183">
    <property type="entry name" value="AT14535P-RELATED"/>
    <property type="match status" value="1"/>
</dbReference>
<evidence type="ECO:0000313" key="9">
    <source>
        <dbReference type="Proteomes" id="UP001162156"/>
    </source>
</evidence>
<comment type="caution">
    <text evidence="8">The sequence shown here is derived from an EMBL/GenBank/DDBJ whole genome shotgun (WGS) entry which is preliminary data.</text>
</comment>
<feature type="transmembrane region" description="Helical" evidence="6">
    <location>
        <begin position="65"/>
        <end position="88"/>
    </location>
</feature>
<dbReference type="GO" id="GO:0005262">
    <property type="term" value="F:calcium channel activity"/>
    <property type="evidence" value="ECO:0007669"/>
    <property type="project" value="TreeGrafter"/>
</dbReference>
<evidence type="ECO:0000256" key="5">
    <source>
        <dbReference type="ARBA" id="ARBA00023136"/>
    </source>
</evidence>
<keyword evidence="3 6" id="KW-0812">Transmembrane</keyword>
<feature type="transmembrane region" description="Helical" evidence="6">
    <location>
        <begin position="109"/>
        <end position="133"/>
    </location>
</feature>
<dbReference type="GO" id="GO:0050982">
    <property type="term" value="P:detection of mechanical stimulus"/>
    <property type="evidence" value="ECO:0007669"/>
    <property type="project" value="TreeGrafter"/>
</dbReference>
<organism evidence="8 9">
    <name type="scientific">Rhamnusium bicolor</name>
    <dbReference type="NCBI Taxonomy" id="1586634"/>
    <lineage>
        <taxon>Eukaryota</taxon>
        <taxon>Metazoa</taxon>
        <taxon>Ecdysozoa</taxon>
        <taxon>Arthropoda</taxon>
        <taxon>Hexapoda</taxon>
        <taxon>Insecta</taxon>
        <taxon>Pterygota</taxon>
        <taxon>Neoptera</taxon>
        <taxon>Endopterygota</taxon>
        <taxon>Coleoptera</taxon>
        <taxon>Polyphaga</taxon>
        <taxon>Cucujiformia</taxon>
        <taxon>Chrysomeloidea</taxon>
        <taxon>Cerambycidae</taxon>
        <taxon>Lepturinae</taxon>
        <taxon>Rhagiini</taxon>
        <taxon>Rhamnusium</taxon>
    </lineage>
</organism>
<feature type="transmembrane region" description="Helical" evidence="6">
    <location>
        <begin position="21"/>
        <end position="38"/>
    </location>
</feature>
<dbReference type="Proteomes" id="UP001162156">
    <property type="component" value="Unassembled WGS sequence"/>
</dbReference>
<evidence type="ECO:0000256" key="2">
    <source>
        <dbReference type="ARBA" id="ARBA00007200"/>
    </source>
</evidence>
<dbReference type="Pfam" id="PF08016">
    <property type="entry name" value="PKD_channel"/>
    <property type="match status" value="1"/>
</dbReference>
<protein>
    <recommendedName>
        <fullName evidence="7">Polycystin cation channel PKD1/PKD2 domain-containing protein</fullName>
    </recommendedName>
</protein>
<dbReference type="PANTHER" id="PTHR10877">
    <property type="entry name" value="POLYCYSTIN FAMILY MEMBER"/>
    <property type="match status" value="1"/>
</dbReference>
<dbReference type="InterPro" id="IPR013122">
    <property type="entry name" value="PKD1_2_channel"/>
</dbReference>
<proteinExistence type="inferred from homology"/>
<evidence type="ECO:0000259" key="7">
    <source>
        <dbReference type="Pfam" id="PF08016"/>
    </source>
</evidence>
<keyword evidence="9" id="KW-1185">Reference proteome</keyword>